<protein>
    <submittedName>
        <fullName evidence="1">Uncharacterized protein</fullName>
    </submittedName>
</protein>
<reference evidence="1 2" key="1">
    <citation type="submission" date="2019-06" db="EMBL/GenBank/DDBJ databases">
        <title>Sequencing the genomes of 1000 actinobacteria strains.</title>
        <authorList>
            <person name="Klenk H.-P."/>
        </authorList>
    </citation>
    <scope>NUCLEOTIDE SEQUENCE [LARGE SCALE GENOMIC DNA]</scope>
    <source>
        <strain evidence="1 2">DSM 43866</strain>
    </source>
</reference>
<organism evidence="1 2">
    <name type="scientific">Actinoplanes teichomyceticus</name>
    <dbReference type="NCBI Taxonomy" id="1867"/>
    <lineage>
        <taxon>Bacteria</taxon>
        <taxon>Bacillati</taxon>
        <taxon>Actinomycetota</taxon>
        <taxon>Actinomycetes</taxon>
        <taxon>Micromonosporales</taxon>
        <taxon>Micromonosporaceae</taxon>
        <taxon>Actinoplanes</taxon>
    </lineage>
</organism>
<gene>
    <name evidence="1" type="ORF">FHX34_103291</name>
</gene>
<sequence>MSIGIGTSTPSSAWATHAAWLRLREDCQQLFGHVVRGADRSQLDEDRIAVLRSRDEIARLEPGGGVVDILV</sequence>
<comment type="caution">
    <text evidence="1">The sequence shown here is derived from an EMBL/GenBank/DDBJ whole genome shotgun (WGS) entry which is preliminary data.</text>
</comment>
<keyword evidence="2" id="KW-1185">Reference proteome</keyword>
<dbReference type="EMBL" id="VIWY01000003">
    <property type="protein sequence ID" value="TWG20762.1"/>
    <property type="molecule type" value="Genomic_DNA"/>
</dbReference>
<accession>A0A561WA85</accession>
<dbReference type="RefSeq" id="WP_122979485.1">
    <property type="nucleotide sequence ID" value="NZ_BOMX01000106.1"/>
</dbReference>
<evidence type="ECO:0000313" key="1">
    <source>
        <dbReference type="EMBL" id="TWG20762.1"/>
    </source>
</evidence>
<dbReference type="Proteomes" id="UP000320239">
    <property type="component" value="Unassembled WGS sequence"/>
</dbReference>
<dbReference type="AlphaFoldDB" id="A0A561WA85"/>
<dbReference type="OrthoDB" id="3298290at2"/>
<proteinExistence type="predicted"/>
<evidence type="ECO:0000313" key="2">
    <source>
        <dbReference type="Proteomes" id="UP000320239"/>
    </source>
</evidence>
<name>A0A561WA85_ACTTI</name>